<proteinExistence type="predicted"/>
<evidence type="ECO:0000313" key="2">
    <source>
        <dbReference type="Proteomes" id="UP001153069"/>
    </source>
</evidence>
<keyword evidence="2" id="KW-1185">Reference proteome</keyword>
<dbReference type="Proteomes" id="UP001153069">
    <property type="component" value="Unassembled WGS sequence"/>
</dbReference>
<gene>
    <name evidence="1" type="ORF">SEMRO_2396_G325970.1</name>
</gene>
<organism evidence="1 2">
    <name type="scientific">Seminavis robusta</name>
    <dbReference type="NCBI Taxonomy" id="568900"/>
    <lineage>
        <taxon>Eukaryota</taxon>
        <taxon>Sar</taxon>
        <taxon>Stramenopiles</taxon>
        <taxon>Ochrophyta</taxon>
        <taxon>Bacillariophyta</taxon>
        <taxon>Bacillariophyceae</taxon>
        <taxon>Bacillariophycidae</taxon>
        <taxon>Naviculales</taxon>
        <taxon>Naviculaceae</taxon>
        <taxon>Seminavis</taxon>
    </lineage>
</organism>
<dbReference type="EMBL" id="CAICTM010002394">
    <property type="protein sequence ID" value="CAB9529068.1"/>
    <property type="molecule type" value="Genomic_DNA"/>
</dbReference>
<dbReference type="OrthoDB" id="497541at2759"/>
<evidence type="ECO:0000313" key="1">
    <source>
        <dbReference type="EMBL" id="CAB9529068.1"/>
    </source>
</evidence>
<dbReference type="AlphaFoldDB" id="A0A9N8EYD0"/>
<accession>A0A9N8EYD0</accession>
<reference evidence="1" key="1">
    <citation type="submission" date="2020-06" db="EMBL/GenBank/DDBJ databases">
        <authorList>
            <consortium name="Plant Systems Biology data submission"/>
        </authorList>
    </citation>
    <scope>NUCLEOTIDE SEQUENCE</scope>
    <source>
        <strain evidence="1">D6</strain>
    </source>
</reference>
<dbReference type="Pfam" id="PF11927">
    <property type="entry name" value="HODM_asu-like"/>
    <property type="match status" value="1"/>
</dbReference>
<protein>
    <submittedName>
        <fullName evidence="1">Uncharacterized protein</fullName>
    </submittedName>
</protein>
<name>A0A9N8EYD0_9STRA</name>
<comment type="caution">
    <text evidence="1">The sequence shown here is derived from an EMBL/GenBank/DDBJ whole genome shotgun (WGS) entry which is preliminary data.</text>
</comment>
<sequence>MLELLTFGLECVRERSGILVVALAVASSVALVWLWKKIEYENKQTSKATTFSSDSKKKKKRGGVCPFSAESDFLVETAHDLPPAPLDLLESWVDPSHPDFGKYPLAARWLEAGISGQDTPGMLRAGLKRLRDSKFFLVEEPFRLQEELTMKKKALDDPERFPTVFVAESDDKCLQAQQECLKLFLDYLPRRYPDLYSFDKEQNSIHVKCMDTTFHISDYSERPLELCERIVQEDLVLMRPPSKPAEEQYIMAAAAVVFSFNELSDKLGQPVAFIHAPVPGYQEQLRRTLDLTFSKLLKMEAPMWRNNWGLAPSGQLDKPLYGSSQAAEDPCFQASKMTRADVQGTFLKVEYQTIRRLPKSGYLLFTVKTMADPMSSLEQTPKAAACLAKSIRGMSAAMRVYKGIQNDDICKVVLEYLDSIAVVVVDQATKGEAGVEK</sequence>
<dbReference type="InterPro" id="IPR021848">
    <property type="entry name" value="HODM_asu-like"/>
</dbReference>